<dbReference type="EMBL" id="JADJNC010000040">
    <property type="protein sequence ID" value="MBK7424660.1"/>
    <property type="molecule type" value="Genomic_DNA"/>
</dbReference>
<proteinExistence type="predicted"/>
<reference evidence="3" key="1">
    <citation type="submission" date="2020-10" db="EMBL/GenBank/DDBJ databases">
        <title>Connecting structure to function with the recovery of over 1000 high-quality activated sludge metagenome-assembled genomes encoding full-length rRNA genes using long-read sequencing.</title>
        <authorList>
            <person name="Singleton C.M."/>
            <person name="Petriglieri F."/>
            <person name="Kristensen J.M."/>
            <person name="Kirkegaard R.H."/>
            <person name="Michaelsen T.Y."/>
            <person name="Andersen M.H."/>
            <person name="Karst S.M."/>
            <person name="Dueholm M.S."/>
            <person name="Nielsen P.H."/>
            <person name="Albertsen M."/>
        </authorList>
    </citation>
    <scope>NUCLEOTIDE SEQUENCE</scope>
    <source>
        <strain evidence="3">EsbW_18-Q3-R4-48_MAXAC.044</strain>
    </source>
</reference>
<dbReference type="Proteomes" id="UP000886602">
    <property type="component" value="Unassembled WGS sequence"/>
</dbReference>
<feature type="region of interest" description="Disordered" evidence="1">
    <location>
        <begin position="287"/>
        <end position="306"/>
    </location>
</feature>
<dbReference type="AlphaFoldDB" id="A0A9D7F9H2"/>
<name>A0A9D7F9H2_9RHOO</name>
<keyword evidence="2" id="KW-1133">Transmembrane helix</keyword>
<protein>
    <submittedName>
        <fullName evidence="3">Trypsin-like peptidase domain-containing protein</fullName>
    </submittedName>
</protein>
<feature type="transmembrane region" description="Helical" evidence="2">
    <location>
        <begin position="90"/>
        <end position="106"/>
    </location>
</feature>
<comment type="caution">
    <text evidence="3">The sequence shown here is derived from an EMBL/GenBank/DDBJ whole genome shotgun (WGS) entry which is preliminary data.</text>
</comment>
<sequence length="306" mass="32451">MSSPNTLYAALGIAPEATAEAIEAAFLEREQALQGNSDALSLVRVAYDTLRHPERRAAYERKLKQQLAVSETIDSEYDVAPQRNSRARNWLFLILVVACTAGLFWFNKKPAPKLATPVVASRPAVEAGAGETPPSPPTPAEAATPNEAPAAIASRETTVSAAPTLATTQVMQSRGAKPPGFDARYVSWSVFAIRQRNRSGSGVMIGPDRILTNCHVLAGGATNGLVVINSTTDKVSKVEKYARLDDEDACLLLAPGAGSDSIAWGSWAALRQGDTVYTFGHPGVRATSSGLRDRSAPRSNGAVKHS</sequence>
<evidence type="ECO:0000313" key="4">
    <source>
        <dbReference type="Proteomes" id="UP000886602"/>
    </source>
</evidence>
<evidence type="ECO:0000256" key="2">
    <source>
        <dbReference type="SAM" id="Phobius"/>
    </source>
</evidence>
<dbReference type="SUPFAM" id="SSF50494">
    <property type="entry name" value="Trypsin-like serine proteases"/>
    <property type="match status" value="1"/>
</dbReference>
<dbReference type="InterPro" id="IPR009003">
    <property type="entry name" value="Peptidase_S1_PA"/>
</dbReference>
<dbReference type="Gene3D" id="1.10.287.110">
    <property type="entry name" value="DnaJ domain"/>
    <property type="match status" value="1"/>
</dbReference>
<accession>A0A9D7F9H2</accession>
<keyword evidence="2" id="KW-0472">Membrane</keyword>
<organism evidence="3 4">
    <name type="scientific">Candidatus Propionivibrio dominans</name>
    <dbReference type="NCBI Taxonomy" id="2954373"/>
    <lineage>
        <taxon>Bacteria</taxon>
        <taxon>Pseudomonadati</taxon>
        <taxon>Pseudomonadota</taxon>
        <taxon>Betaproteobacteria</taxon>
        <taxon>Rhodocyclales</taxon>
        <taxon>Rhodocyclaceae</taxon>
        <taxon>Propionivibrio</taxon>
    </lineage>
</organism>
<gene>
    <name evidence="3" type="ORF">IPJ48_17120</name>
</gene>
<evidence type="ECO:0000313" key="3">
    <source>
        <dbReference type="EMBL" id="MBK7424660.1"/>
    </source>
</evidence>
<dbReference type="InterPro" id="IPR036869">
    <property type="entry name" value="J_dom_sf"/>
</dbReference>
<dbReference type="Pfam" id="PF13365">
    <property type="entry name" value="Trypsin_2"/>
    <property type="match status" value="1"/>
</dbReference>
<keyword evidence="2" id="KW-0812">Transmembrane</keyword>
<dbReference type="Gene3D" id="2.40.10.120">
    <property type="match status" value="1"/>
</dbReference>
<evidence type="ECO:0000256" key="1">
    <source>
        <dbReference type="SAM" id="MobiDB-lite"/>
    </source>
</evidence>
<dbReference type="SUPFAM" id="SSF46565">
    <property type="entry name" value="Chaperone J-domain"/>
    <property type="match status" value="1"/>
</dbReference>
<feature type="region of interest" description="Disordered" evidence="1">
    <location>
        <begin position="125"/>
        <end position="147"/>
    </location>
</feature>